<dbReference type="STRING" id="467210.HMPREF1866_01128"/>
<accession>A0A133ZSV8</accession>
<keyword evidence="4" id="KW-1185">Reference proteome</keyword>
<dbReference type="Gene3D" id="2.10.270.10">
    <property type="entry name" value="Cholin Binding"/>
    <property type="match status" value="1"/>
</dbReference>
<gene>
    <name evidence="3" type="ORF">HMPREF1866_01128</name>
</gene>
<dbReference type="InterPro" id="IPR038765">
    <property type="entry name" value="Papain-like_cys_pep_sf"/>
</dbReference>
<proteinExistence type="predicted"/>
<dbReference type="RefSeq" id="WP_060930970.1">
    <property type="nucleotide sequence ID" value="NZ_KQ959804.1"/>
</dbReference>
<dbReference type="EMBL" id="LSDA01000050">
    <property type="protein sequence ID" value="KXB58516.1"/>
    <property type="molecule type" value="Genomic_DNA"/>
</dbReference>
<reference evidence="4" key="1">
    <citation type="submission" date="2016-01" db="EMBL/GenBank/DDBJ databases">
        <authorList>
            <person name="Mitreva M."/>
            <person name="Pepin K.H."/>
            <person name="Mihindukulasuriya K.A."/>
            <person name="Fulton R."/>
            <person name="Fronick C."/>
            <person name="O'Laughlin M."/>
            <person name="Miner T."/>
            <person name="Herter B."/>
            <person name="Rosa B.A."/>
            <person name="Cordes M."/>
            <person name="Tomlinson C."/>
            <person name="Wollam A."/>
            <person name="Palsikar V.B."/>
            <person name="Mardis E.R."/>
            <person name="Wilson R.K."/>
        </authorList>
    </citation>
    <scope>NUCLEOTIDE SEQUENCE [LARGE SCALE GENOMIC DNA]</scope>
    <source>
        <strain evidence="4">DNF00896</strain>
    </source>
</reference>
<dbReference type="Pfam" id="PF25309">
    <property type="entry name" value="ELLD"/>
    <property type="match status" value="1"/>
</dbReference>
<protein>
    <submittedName>
        <fullName evidence="3">Cell wall-binding repeat protein</fullName>
    </submittedName>
</protein>
<dbReference type="InterPro" id="IPR057370">
    <property type="entry name" value="ELLD"/>
</dbReference>
<keyword evidence="1" id="KW-0677">Repeat</keyword>
<evidence type="ECO:0000259" key="2">
    <source>
        <dbReference type="Pfam" id="PF25309"/>
    </source>
</evidence>
<dbReference type="SUPFAM" id="SSF69360">
    <property type="entry name" value="Cell wall binding repeat"/>
    <property type="match status" value="1"/>
</dbReference>
<dbReference type="PATRIC" id="fig|467210.3.peg.1119"/>
<name>A0A133ZSV8_9FIRM</name>
<dbReference type="Gene3D" id="3.90.1720.10">
    <property type="entry name" value="endopeptidase domain like (from Nostoc punctiforme)"/>
    <property type="match status" value="1"/>
</dbReference>
<dbReference type="InterPro" id="IPR018337">
    <property type="entry name" value="Cell_wall/Cho-bd_repeat"/>
</dbReference>
<dbReference type="OrthoDB" id="2068319at2"/>
<sequence>MIKIGQASRDERMRYSGGIAGDQDGKEVAIREWYNRPWNKVLRPKNPDKAEKIAVAMEKACKNNNIGYDQNQRTTLYSLAKVNGWKIEDVKTPCETDCSALVAVCVNYAGISVSGDIYTGNEANALLRTGEFELLSSPKYLISDEYLKRGDILLYEFHHTAIALENGRKAEKTKSVQVEYPLGWNVDKDVQWWYADTPHSRITGRWAYIDDRWYVFDQKGYMIKGWFKQGDDWYYMNPADGAMLSGQWINVDEMSFYLTKSGVMAINAYIKADGKDLYYWVDADGKYQKEYDTSKPDLKNYDLAE</sequence>
<evidence type="ECO:0000313" key="3">
    <source>
        <dbReference type="EMBL" id="KXB58516.1"/>
    </source>
</evidence>
<evidence type="ECO:0000256" key="1">
    <source>
        <dbReference type="ARBA" id="ARBA00022737"/>
    </source>
</evidence>
<dbReference type="Pfam" id="PF19127">
    <property type="entry name" value="Choline_bind_3"/>
    <property type="match status" value="1"/>
</dbReference>
<comment type="caution">
    <text evidence="3">The sequence shown here is derived from an EMBL/GenBank/DDBJ whole genome shotgun (WGS) entry which is preliminary data.</text>
</comment>
<dbReference type="AlphaFoldDB" id="A0A133ZSV8"/>
<evidence type="ECO:0000313" key="4">
    <source>
        <dbReference type="Proteomes" id="UP000070394"/>
    </source>
</evidence>
<organism evidence="3 4">
    <name type="scientific">Lachnoanaerobaculum saburreum</name>
    <dbReference type="NCBI Taxonomy" id="467210"/>
    <lineage>
        <taxon>Bacteria</taxon>
        <taxon>Bacillati</taxon>
        <taxon>Bacillota</taxon>
        <taxon>Clostridia</taxon>
        <taxon>Lachnospirales</taxon>
        <taxon>Lachnospiraceae</taxon>
        <taxon>Lachnoanaerobaculum</taxon>
    </lineage>
</organism>
<dbReference type="Proteomes" id="UP000070394">
    <property type="component" value="Unassembled WGS sequence"/>
</dbReference>
<feature type="domain" description="Endolysin-like" evidence="2">
    <location>
        <begin position="4"/>
        <end position="170"/>
    </location>
</feature>
<dbReference type="SUPFAM" id="SSF54001">
    <property type="entry name" value="Cysteine proteinases"/>
    <property type="match status" value="1"/>
</dbReference>